<evidence type="ECO:0000313" key="2">
    <source>
        <dbReference type="EMBL" id="SBS99105.1"/>
    </source>
</evidence>
<dbReference type="AlphaFoldDB" id="A0A1A8X5Q8"/>
<proteinExistence type="predicted"/>
<accession>A0A1A8X5Q8</accession>
<organism evidence="2 3">
    <name type="scientific">Plasmodium ovale curtisi</name>
    <dbReference type="NCBI Taxonomy" id="864141"/>
    <lineage>
        <taxon>Eukaryota</taxon>
        <taxon>Sar</taxon>
        <taxon>Alveolata</taxon>
        <taxon>Apicomplexa</taxon>
        <taxon>Aconoidasida</taxon>
        <taxon>Haemosporida</taxon>
        <taxon>Plasmodiidae</taxon>
        <taxon>Plasmodium</taxon>
        <taxon>Plasmodium (Plasmodium)</taxon>
    </lineage>
</organism>
<gene>
    <name evidence="2" type="ORF">POVCU1_050750</name>
</gene>
<feature type="compositionally biased region" description="Polar residues" evidence="1">
    <location>
        <begin position="1"/>
        <end position="10"/>
    </location>
</feature>
<name>A0A1A8X5Q8_PLAOA</name>
<sequence>MQKKNVQNSKNAKEKHTGKERKGKERKVGSALCALQLGTFSPRLLLGTFLCYDPLWSEPPCQGAKS</sequence>
<evidence type="ECO:0000256" key="1">
    <source>
        <dbReference type="SAM" id="MobiDB-lite"/>
    </source>
</evidence>
<evidence type="ECO:0000313" key="3">
    <source>
        <dbReference type="Proteomes" id="UP000078546"/>
    </source>
</evidence>
<feature type="region of interest" description="Disordered" evidence="1">
    <location>
        <begin position="1"/>
        <end position="26"/>
    </location>
</feature>
<reference evidence="3" key="1">
    <citation type="submission" date="2016-05" db="EMBL/GenBank/DDBJ databases">
        <authorList>
            <person name="Naeem Raeece"/>
        </authorList>
    </citation>
    <scope>NUCLEOTIDE SEQUENCE [LARGE SCALE GENOMIC DNA]</scope>
</reference>
<feature type="compositionally biased region" description="Basic and acidic residues" evidence="1">
    <location>
        <begin position="11"/>
        <end position="26"/>
    </location>
</feature>
<protein>
    <submittedName>
        <fullName evidence="2">Uncharacterized protein</fullName>
    </submittedName>
</protein>
<dbReference type="Proteomes" id="UP000078546">
    <property type="component" value="Unassembled WGS sequence"/>
</dbReference>
<dbReference type="EMBL" id="FLQV01001144">
    <property type="protein sequence ID" value="SBS99105.1"/>
    <property type="molecule type" value="Genomic_DNA"/>
</dbReference>